<reference evidence="1 2" key="1">
    <citation type="submission" date="2024-01" db="EMBL/GenBank/DDBJ databases">
        <title>Uliginosibacterium soil sp. nov.</title>
        <authorList>
            <person name="Lv Y."/>
        </authorList>
    </citation>
    <scope>NUCLEOTIDE SEQUENCE [LARGE SCALE GENOMIC DNA]</scope>
    <source>
        <strain evidence="1 2">H3</strain>
    </source>
</reference>
<evidence type="ECO:0000313" key="1">
    <source>
        <dbReference type="EMBL" id="MEC5384397.1"/>
    </source>
</evidence>
<dbReference type="Gene3D" id="3.20.20.80">
    <property type="entry name" value="Glycosidases"/>
    <property type="match status" value="1"/>
</dbReference>
<protein>
    <submittedName>
        <fullName evidence="1">Uncharacterized protein</fullName>
    </submittedName>
</protein>
<gene>
    <name evidence="1" type="ORF">VVD49_01610</name>
</gene>
<organism evidence="1 2">
    <name type="scientific">Uliginosibacterium silvisoli</name>
    <dbReference type="NCBI Taxonomy" id="3114758"/>
    <lineage>
        <taxon>Bacteria</taxon>
        <taxon>Pseudomonadati</taxon>
        <taxon>Pseudomonadota</taxon>
        <taxon>Betaproteobacteria</taxon>
        <taxon>Rhodocyclales</taxon>
        <taxon>Zoogloeaceae</taxon>
        <taxon>Uliginosibacterium</taxon>
    </lineage>
</organism>
<dbReference type="Proteomes" id="UP001331561">
    <property type="component" value="Unassembled WGS sequence"/>
</dbReference>
<accession>A0ABU6JZ00</accession>
<dbReference type="InterPro" id="IPR051923">
    <property type="entry name" value="Glycosyl_Hydrolase_39"/>
</dbReference>
<dbReference type="RefSeq" id="WP_327597376.1">
    <property type="nucleotide sequence ID" value="NZ_JAYXHS010000001.1"/>
</dbReference>
<dbReference type="SUPFAM" id="SSF51445">
    <property type="entry name" value="(Trans)glycosidases"/>
    <property type="match status" value="1"/>
</dbReference>
<keyword evidence="2" id="KW-1185">Reference proteome</keyword>
<dbReference type="PANTHER" id="PTHR12631:SF10">
    <property type="entry name" value="BETA-XYLOSIDASE-LIKE PROTEIN-RELATED"/>
    <property type="match status" value="1"/>
</dbReference>
<sequence length="771" mass="81955">MNHLLRLTCISVFSLFPLSVLVGGCGGGAGGGLPSDSSITAQSRLQAAALVSSSSSSRTTQATQASGVMTLSASSPLAGETVTLGTSDFEAAFLSCAQGWDVNSWGGAQFSVSRVSPGASGSGAQGFKLISKGSGGDAHLVYRFNPAAGKTYRANLRVKLDAGASAILAIRQNNAPFVNFATTSIVGTGGWASVVLEGVFGTNDSGAFRIQLSQPNQQIAIDSFQLREMPKPVLDVIGASDFEAPFSSVATGWAVNSWFGAQATASRMSSGTAVGAGAQLFAVQSKGSGGNAELYYAAPFVQGKVYRARMKALLNNGVRAVIFFRQDAFPYTVYASKLLEGNGGWQEVFVEGAYLANTSGSVRVSLDQAGQQIGIDDFQVGEVLVNPLMPSLGEKVSPLLFGMHVNRLGTHAAWPALNQRVVRMHDTGTLWRDIQPDSNAVDFTNNAAIKRLDMYLAYVQRNDPAASVLFTFSGVPQWLATDPNSPGEYGPGSSSPPRDMASWRSFVRQMAIHYKGRIKYWEVWNEANYFGFWNGTPEQMAVMTHIAYQELKSADPANVVVAANMDLAALDRYLSGGAKDFIDAVSFHFYFDDQPEKVAAQAAGVRQIMEAHGISQLPIWNTEGAPDCNVSSKPCQAAMPMDRIAELLVRGFASMAAAGVSNFNYYVMEGLAPQTALLASDWTTVTPVGKAYSAAARWLANGQIETAYCLPEGICMVSVVGRGWLVWHRLAAATVNLPFTPSAVEYIDGTRGAAVTGATVTATSRPVMYLK</sequence>
<dbReference type="EMBL" id="JAYXHS010000001">
    <property type="protein sequence ID" value="MEC5384397.1"/>
    <property type="molecule type" value="Genomic_DNA"/>
</dbReference>
<dbReference type="PANTHER" id="PTHR12631">
    <property type="entry name" value="ALPHA-L-IDURONIDASE"/>
    <property type="match status" value="1"/>
</dbReference>
<dbReference type="Gene3D" id="2.60.120.260">
    <property type="entry name" value="Galactose-binding domain-like"/>
    <property type="match status" value="2"/>
</dbReference>
<name>A0ABU6JZ00_9RHOO</name>
<dbReference type="InterPro" id="IPR008979">
    <property type="entry name" value="Galactose-bd-like_sf"/>
</dbReference>
<proteinExistence type="predicted"/>
<dbReference type="SUPFAM" id="SSF49785">
    <property type="entry name" value="Galactose-binding domain-like"/>
    <property type="match status" value="2"/>
</dbReference>
<dbReference type="InterPro" id="IPR017853">
    <property type="entry name" value="GH"/>
</dbReference>
<dbReference type="PROSITE" id="PS51257">
    <property type="entry name" value="PROKAR_LIPOPROTEIN"/>
    <property type="match status" value="1"/>
</dbReference>
<comment type="caution">
    <text evidence="1">The sequence shown here is derived from an EMBL/GenBank/DDBJ whole genome shotgun (WGS) entry which is preliminary data.</text>
</comment>
<evidence type="ECO:0000313" key="2">
    <source>
        <dbReference type="Proteomes" id="UP001331561"/>
    </source>
</evidence>